<protein>
    <submittedName>
        <fullName evidence="2">Uncharacterized protein</fullName>
    </submittedName>
</protein>
<proteinExistence type="predicted"/>
<reference evidence="2 3" key="1">
    <citation type="journal article" date="2016" name="Nat. Commun.">
        <title>Thousands of microbial genomes shed light on interconnected biogeochemical processes in an aquifer system.</title>
        <authorList>
            <person name="Anantharaman K."/>
            <person name="Brown C.T."/>
            <person name="Hug L.A."/>
            <person name="Sharon I."/>
            <person name="Castelle C.J."/>
            <person name="Probst A.J."/>
            <person name="Thomas B.C."/>
            <person name="Singh A."/>
            <person name="Wilkins M.J."/>
            <person name="Karaoz U."/>
            <person name="Brodie E.L."/>
            <person name="Williams K.H."/>
            <person name="Hubbard S.S."/>
            <person name="Banfield J.F."/>
        </authorList>
    </citation>
    <scope>NUCLEOTIDE SEQUENCE [LARGE SCALE GENOMIC DNA]</scope>
</reference>
<keyword evidence="1" id="KW-0812">Transmembrane</keyword>
<dbReference type="EMBL" id="MFTI01000016">
    <property type="protein sequence ID" value="OGI60234.1"/>
    <property type="molecule type" value="Genomic_DNA"/>
</dbReference>
<accession>A0A1F6USA5</accession>
<dbReference type="AlphaFoldDB" id="A0A1F6USA5"/>
<keyword evidence="1" id="KW-1133">Transmembrane helix</keyword>
<comment type="caution">
    <text evidence="2">The sequence shown here is derived from an EMBL/GenBank/DDBJ whole genome shotgun (WGS) entry which is preliminary data.</text>
</comment>
<keyword evidence="1" id="KW-0472">Membrane</keyword>
<evidence type="ECO:0000256" key="1">
    <source>
        <dbReference type="SAM" id="Phobius"/>
    </source>
</evidence>
<evidence type="ECO:0000313" key="2">
    <source>
        <dbReference type="EMBL" id="OGI60234.1"/>
    </source>
</evidence>
<dbReference type="Proteomes" id="UP000177869">
    <property type="component" value="Unassembled WGS sequence"/>
</dbReference>
<name>A0A1F6USA5_9BACT</name>
<organism evidence="2 3">
    <name type="scientific">Candidatus Nomurabacteria bacterium RIFCSPHIGHO2_01_FULL_38_19</name>
    <dbReference type="NCBI Taxonomy" id="1801732"/>
    <lineage>
        <taxon>Bacteria</taxon>
        <taxon>Candidatus Nomuraibacteriota</taxon>
    </lineage>
</organism>
<evidence type="ECO:0000313" key="3">
    <source>
        <dbReference type="Proteomes" id="UP000177869"/>
    </source>
</evidence>
<feature type="transmembrane region" description="Helical" evidence="1">
    <location>
        <begin position="12"/>
        <end position="35"/>
    </location>
</feature>
<gene>
    <name evidence="2" type="ORF">A2814_02795</name>
</gene>
<dbReference type="STRING" id="1801732.A2814_02795"/>
<sequence length="396" mass="44663">MKKNIFYRIKSTLTSTHFWIFIGPLFLLFILFFAFSEFFSSAVYYPLTEDETGAKGNKNIHSNKVNILQPLDIALYDKKILELANNPPPKQPITEVIKDPQTGKETTVTIEPKPAPPNLWPVKTVYPNPGAILPFSRIVAYYGNLYSTKMGVLGEYPEAIMLQKLNAEVKKWEFADPSTPVVPALHYIAVVAQESPGVDGKYRFRMPDSEIDKVLAMASKIPARAGGNAIVFLDIQVGFSTLQKEISIFEKYFKLPNVHLGLDPEFSMKGSIKPGKVVGTFDADDINFAANYLAKIVQENNLPPKVFVVHRYTQKMVTNYQQIQPLPEVQIVMNMDGWGEAAKKIGTYKSFIYPEPVQFTGFKLFYKNDILTLGTALMTPNDLLKLSPKPIYIQYQ</sequence>